<name>A0ABN6VI96_9HYPH</name>
<evidence type="ECO:0000256" key="6">
    <source>
        <dbReference type="ARBA" id="ARBA00022989"/>
    </source>
</evidence>
<gene>
    <name evidence="12" type="ORF">SS37A_29420</name>
</gene>
<feature type="transmembrane region" description="Helical" evidence="9">
    <location>
        <begin position="28"/>
        <end position="47"/>
    </location>
</feature>
<feature type="region of interest" description="Disordered" evidence="8">
    <location>
        <begin position="611"/>
        <end position="631"/>
    </location>
</feature>
<evidence type="ECO:0000259" key="10">
    <source>
        <dbReference type="PROSITE" id="PS50893"/>
    </source>
</evidence>
<organism evidence="12 13">
    <name type="scientific">Methylocystis iwaonis</name>
    <dbReference type="NCBI Taxonomy" id="2885079"/>
    <lineage>
        <taxon>Bacteria</taxon>
        <taxon>Pseudomonadati</taxon>
        <taxon>Pseudomonadota</taxon>
        <taxon>Alphaproteobacteria</taxon>
        <taxon>Hyphomicrobiales</taxon>
        <taxon>Methylocystaceae</taxon>
        <taxon>Methylocystis</taxon>
    </lineage>
</organism>
<dbReference type="PROSITE" id="PS00211">
    <property type="entry name" value="ABC_TRANSPORTER_1"/>
    <property type="match status" value="1"/>
</dbReference>
<dbReference type="PANTHER" id="PTHR24221:SF654">
    <property type="entry name" value="ATP-BINDING CASSETTE SUB-FAMILY B MEMBER 6"/>
    <property type="match status" value="1"/>
</dbReference>
<dbReference type="SMART" id="SM00382">
    <property type="entry name" value="AAA"/>
    <property type="match status" value="1"/>
</dbReference>
<dbReference type="RefSeq" id="WP_281928852.1">
    <property type="nucleotide sequence ID" value="NZ_AP027142.1"/>
</dbReference>
<dbReference type="SUPFAM" id="SSF90123">
    <property type="entry name" value="ABC transporter transmembrane region"/>
    <property type="match status" value="1"/>
</dbReference>
<evidence type="ECO:0000256" key="7">
    <source>
        <dbReference type="ARBA" id="ARBA00023136"/>
    </source>
</evidence>
<feature type="domain" description="ABC transmembrane type-1" evidence="11">
    <location>
        <begin position="32"/>
        <end position="338"/>
    </location>
</feature>
<evidence type="ECO:0000256" key="5">
    <source>
        <dbReference type="ARBA" id="ARBA00022840"/>
    </source>
</evidence>
<dbReference type="InterPro" id="IPR017871">
    <property type="entry name" value="ABC_transporter-like_CS"/>
</dbReference>
<evidence type="ECO:0000256" key="1">
    <source>
        <dbReference type="ARBA" id="ARBA00004651"/>
    </source>
</evidence>
<comment type="subcellular location">
    <subcellularLocation>
        <location evidence="1">Cell membrane</location>
        <topology evidence="1">Multi-pass membrane protein</topology>
    </subcellularLocation>
</comment>
<keyword evidence="3 9" id="KW-0812">Transmembrane</keyword>
<feature type="transmembrane region" description="Helical" evidence="9">
    <location>
        <begin position="85"/>
        <end position="105"/>
    </location>
</feature>
<dbReference type="PROSITE" id="PS50929">
    <property type="entry name" value="ABC_TM1F"/>
    <property type="match status" value="1"/>
</dbReference>
<dbReference type="PANTHER" id="PTHR24221">
    <property type="entry name" value="ATP-BINDING CASSETTE SUB-FAMILY B"/>
    <property type="match status" value="1"/>
</dbReference>
<feature type="transmembrane region" description="Helical" evidence="9">
    <location>
        <begin position="277"/>
        <end position="295"/>
    </location>
</feature>
<dbReference type="InterPro" id="IPR011527">
    <property type="entry name" value="ABC1_TM_dom"/>
</dbReference>
<evidence type="ECO:0000256" key="4">
    <source>
        <dbReference type="ARBA" id="ARBA00022741"/>
    </source>
</evidence>
<keyword evidence="4" id="KW-0547">Nucleotide-binding</keyword>
<dbReference type="Pfam" id="PF00005">
    <property type="entry name" value="ABC_tran"/>
    <property type="match status" value="1"/>
</dbReference>
<evidence type="ECO:0000256" key="9">
    <source>
        <dbReference type="SAM" id="Phobius"/>
    </source>
</evidence>
<keyword evidence="13" id="KW-1185">Reference proteome</keyword>
<dbReference type="EMBL" id="AP027142">
    <property type="protein sequence ID" value="BDV35413.1"/>
    <property type="molecule type" value="Genomic_DNA"/>
</dbReference>
<evidence type="ECO:0000313" key="12">
    <source>
        <dbReference type="EMBL" id="BDV35413.1"/>
    </source>
</evidence>
<evidence type="ECO:0000256" key="3">
    <source>
        <dbReference type="ARBA" id="ARBA00022692"/>
    </source>
</evidence>
<dbReference type="InterPro" id="IPR003593">
    <property type="entry name" value="AAA+_ATPase"/>
</dbReference>
<dbReference type="InterPro" id="IPR039421">
    <property type="entry name" value="Type_1_exporter"/>
</dbReference>
<dbReference type="Pfam" id="PF00664">
    <property type="entry name" value="ABC_membrane"/>
    <property type="match status" value="1"/>
</dbReference>
<keyword evidence="5" id="KW-0067">ATP-binding</keyword>
<evidence type="ECO:0000256" key="8">
    <source>
        <dbReference type="SAM" id="MobiDB-lite"/>
    </source>
</evidence>
<feature type="domain" description="ABC transporter" evidence="10">
    <location>
        <begin position="372"/>
        <end position="606"/>
    </location>
</feature>
<dbReference type="Proteomes" id="UP001317629">
    <property type="component" value="Chromosome"/>
</dbReference>
<dbReference type="InterPro" id="IPR027417">
    <property type="entry name" value="P-loop_NTPase"/>
</dbReference>
<sequence>MNPTDERLHAGAKRTVYERAFSYFSPNWPWIATLVFLIGVSVGVGLLEAWPLAVLVDSVLTTEPKGGWLHGYFLAVLPEDKPGQIVGLVIIGLSLQIIGYSAWMVRMMINFYLNYWGTTRVRADLFGKLQRLDLGYHQSRPLGDSIYRLTTDAFGPWGVVDIMIGTSVAAVTLTVMTAILLSRSAPLTFAAYAVAPLILWSNWRFGMRIHQRALESKQIDADLTAHIQQAMSRVPLSQAFRREPFEFRRFEDAVARSVKALLRLNWQEQLYPLARDIILSIGGAIILGYGGWLVYHDQFLAPTPDGMTVGALIIFMDYLRKLWDPLKWLAEFFSKIRTFEAAARRVFFVLDEPEAIKDRPDAQPLPPRPRRLSFDHVSFAYRRDCPVLSDITATVAPGEMVAFVGPSGVGKSSLLKLMLRFHDPSRGAVRLDGLDIRRARLVDLRAHFAFVTQDNLVLPTSVAENIAYGRPSASNADIEDAAALAGATEFIDALPEGYDTVLSEGGANLSGGQRQRLAIARALVSQAPFLVLDEPTSALDPENELRLIDTLHRLKRRRTVLLVTHRLDSVVDCDQVFAMHAGRIVETGTHAQLLAQGGAYARLWRRQTDDKAARRAKRGAGAGRKGRDAKVATAEQEVAAKVYRTS</sequence>
<dbReference type="SUPFAM" id="SSF52540">
    <property type="entry name" value="P-loop containing nucleoside triphosphate hydrolases"/>
    <property type="match status" value="1"/>
</dbReference>
<evidence type="ECO:0000259" key="11">
    <source>
        <dbReference type="PROSITE" id="PS50929"/>
    </source>
</evidence>
<dbReference type="InterPro" id="IPR003439">
    <property type="entry name" value="ABC_transporter-like_ATP-bd"/>
</dbReference>
<dbReference type="InterPro" id="IPR036640">
    <property type="entry name" value="ABC1_TM_sf"/>
</dbReference>
<dbReference type="Gene3D" id="1.20.1560.10">
    <property type="entry name" value="ABC transporter type 1, transmembrane domain"/>
    <property type="match status" value="1"/>
</dbReference>
<feature type="transmembrane region" description="Helical" evidence="9">
    <location>
        <begin position="157"/>
        <end position="181"/>
    </location>
</feature>
<evidence type="ECO:0000256" key="2">
    <source>
        <dbReference type="ARBA" id="ARBA00005417"/>
    </source>
</evidence>
<comment type="similarity">
    <text evidence="2">Belongs to the ABC transporter superfamily.</text>
</comment>
<dbReference type="Gene3D" id="3.40.50.300">
    <property type="entry name" value="P-loop containing nucleotide triphosphate hydrolases"/>
    <property type="match status" value="1"/>
</dbReference>
<evidence type="ECO:0000313" key="13">
    <source>
        <dbReference type="Proteomes" id="UP001317629"/>
    </source>
</evidence>
<keyword evidence="7 9" id="KW-0472">Membrane</keyword>
<protein>
    <submittedName>
        <fullName evidence="12">Protein-tyrosine-phosphatase</fullName>
    </submittedName>
</protein>
<accession>A0ABN6VI96</accession>
<reference evidence="12 13" key="1">
    <citation type="journal article" date="2023" name="Int. J. Syst. Evol. Microbiol.">
        <title>Methylocystis iwaonis sp. nov., a type II methane-oxidizing bacterium from surface soil of a rice paddy field in Japan, and emended description of the genus Methylocystis (ex Whittenbury et al. 1970) Bowman et al. 1993.</title>
        <authorList>
            <person name="Kaise H."/>
            <person name="Sawadogo J.B."/>
            <person name="Alam M.S."/>
            <person name="Ueno C."/>
            <person name="Dianou D."/>
            <person name="Shinjo R."/>
            <person name="Asakawa S."/>
        </authorList>
    </citation>
    <scope>NUCLEOTIDE SEQUENCE [LARGE SCALE GENOMIC DNA]</scope>
    <source>
        <strain evidence="12 13">SS37A-Re</strain>
    </source>
</reference>
<dbReference type="PROSITE" id="PS50893">
    <property type="entry name" value="ABC_TRANSPORTER_2"/>
    <property type="match status" value="1"/>
</dbReference>
<proteinExistence type="inferred from homology"/>
<feature type="transmembrane region" description="Helical" evidence="9">
    <location>
        <begin position="187"/>
        <end position="205"/>
    </location>
</feature>
<keyword evidence="6 9" id="KW-1133">Transmembrane helix</keyword>